<accession>A0ABP7QZS2</accession>
<comment type="caution">
    <text evidence="1">The sequence shown here is derived from an EMBL/GenBank/DDBJ whole genome shotgun (WGS) entry which is preliminary data.</text>
</comment>
<dbReference type="SUPFAM" id="SSF52467">
    <property type="entry name" value="DHS-like NAD/FAD-binding domain"/>
    <property type="match status" value="1"/>
</dbReference>
<reference evidence="2" key="1">
    <citation type="journal article" date="2019" name="Int. J. Syst. Evol. Microbiol.">
        <title>The Global Catalogue of Microorganisms (GCM) 10K type strain sequencing project: providing services to taxonomists for standard genome sequencing and annotation.</title>
        <authorList>
            <consortium name="The Broad Institute Genomics Platform"/>
            <consortium name="The Broad Institute Genome Sequencing Center for Infectious Disease"/>
            <person name="Wu L."/>
            <person name="Ma J."/>
        </authorList>
    </citation>
    <scope>NUCLEOTIDE SEQUENCE [LARGE SCALE GENOMIC DNA]</scope>
    <source>
        <strain evidence="2">JCM 16601</strain>
    </source>
</reference>
<name>A0ABP7QZS2_9SPHI</name>
<sequence>MSIDNLELAEVFDLIRKEPVCLFIGSGFSLYTGMPSAHRLIGLLHDSLSLQHQKKITKSDDLRKYTQDFQTLFGRAKLIKILQEHFDVKPEDTHIHDLFGKIAYFRSVITTNYDRLIEDGFGERATVIVNNQQVFGTKRAKTRILKVHGDIRDGKSIVITTEDYSNQYNRLFKDPFWATVISEISAQHIIFLGFGYEDENIQADFDYIEKKLKNKFKKRILISPGTDPIKLKRYRQLGMQHIPATGEIFINGLIKVLKAHVKSDMEDGIVEQQTAMDFITAFDMEVNIKATQNATQLIDIKKSSGPTQHSLNITTSDEELKLALEKFTTGYTLRELQILPEQLESFAFLIEGFRILDKASLGMLNVSLHPKYEGMVRVRFPAKLFTLHKVNCRVFNNIPGKARIEVEVTGFEAAFNLEIREGHVELNFTAREPEFPMAVNKSYEVFRAFYLLFTGELMEIVAKDGSVYQQRLTAQAQAAEFKKQMEFFHTLKKIEKSFAVKFDPVKIGDVTDDDREKIEKLRALMDHGYYAFKRDDGIIIEQMPDSKEVFESFGNLVPGTYVSLVTKSHTSLDLFGKTLFMGNEQITLRDPAVPVLDYEALRMQLIPSDDILIYHYKKFGLSKLKGAQSVWPLGEDDEEPLI</sequence>
<dbReference type="Pfam" id="PF13289">
    <property type="entry name" value="SIR2_2"/>
    <property type="match status" value="1"/>
</dbReference>
<evidence type="ECO:0008006" key="3">
    <source>
        <dbReference type="Google" id="ProtNLM"/>
    </source>
</evidence>
<proteinExistence type="predicted"/>
<keyword evidence="2" id="KW-1185">Reference proteome</keyword>
<evidence type="ECO:0000313" key="1">
    <source>
        <dbReference type="EMBL" id="GAA3990350.1"/>
    </source>
</evidence>
<gene>
    <name evidence="1" type="ORF">GCM10022210_49930</name>
</gene>
<evidence type="ECO:0000313" key="2">
    <source>
        <dbReference type="Proteomes" id="UP001500742"/>
    </source>
</evidence>
<organism evidence="1 2">
    <name type="scientific">Mucilaginibacter dorajii</name>
    <dbReference type="NCBI Taxonomy" id="692994"/>
    <lineage>
        <taxon>Bacteria</taxon>
        <taxon>Pseudomonadati</taxon>
        <taxon>Bacteroidota</taxon>
        <taxon>Sphingobacteriia</taxon>
        <taxon>Sphingobacteriales</taxon>
        <taxon>Sphingobacteriaceae</taxon>
        <taxon>Mucilaginibacter</taxon>
    </lineage>
</organism>
<dbReference type="InterPro" id="IPR029035">
    <property type="entry name" value="DHS-like_NAD/FAD-binding_dom"/>
</dbReference>
<protein>
    <recommendedName>
        <fullName evidence="3">SIR2-like domain-containing protein</fullName>
    </recommendedName>
</protein>
<dbReference type="Proteomes" id="UP001500742">
    <property type="component" value="Unassembled WGS sequence"/>
</dbReference>
<dbReference type="EMBL" id="BAAAZC010000031">
    <property type="protein sequence ID" value="GAA3990350.1"/>
    <property type="molecule type" value="Genomic_DNA"/>
</dbReference>